<dbReference type="SUPFAM" id="SSF50341">
    <property type="entry name" value="CheW-like"/>
    <property type="match status" value="1"/>
</dbReference>
<gene>
    <name evidence="2" type="ORF">H9646_15770</name>
</gene>
<evidence type="ECO:0000313" key="2">
    <source>
        <dbReference type="EMBL" id="MBD7961932.1"/>
    </source>
</evidence>
<proteinExistence type="predicted"/>
<dbReference type="Gene3D" id="2.40.50.180">
    <property type="entry name" value="CheA-289, Domain 4"/>
    <property type="match status" value="1"/>
</dbReference>
<protein>
    <submittedName>
        <fullName evidence="2">Chemotaxis protein CheW</fullName>
    </submittedName>
</protein>
<accession>A0ABR8SEK7</accession>
<evidence type="ECO:0000313" key="3">
    <source>
        <dbReference type="Proteomes" id="UP000634919"/>
    </source>
</evidence>
<dbReference type="InterPro" id="IPR002545">
    <property type="entry name" value="CheW-lke_dom"/>
</dbReference>
<dbReference type="EMBL" id="JACSQK010000008">
    <property type="protein sequence ID" value="MBD7961932.1"/>
    <property type="molecule type" value="Genomic_DNA"/>
</dbReference>
<keyword evidence="3" id="KW-1185">Reference proteome</keyword>
<dbReference type="Pfam" id="PF01584">
    <property type="entry name" value="CheW"/>
    <property type="match status" value="1"/>
</dbReference>
<sequence>MARDNEIHIDTFIPFMRDVARCERSLHELNLMWRLIESSAKMNCAEEASSMLPMMAATREGFQRLEQDLVQSMVSESLTEVMSEIATCAHHVIDIVVRNLYERTADIGFLATDRSLCNYVANLTDSRGIIDRLQAYRSKYTVYDEIMLINTEGTVLAQLDESSPVEGSREPILAQTLAASSYVESFQYCDLRPHKQQALLYTQRMLHPVSGQPCGVLCLSFDFEGEMAGIFAGSSAAQGRSVALLLNEHNRVIASSDTAWIALGTLVPTNQDGAPNLYTHSGRTYLVQTVSASGYQGYPGPSGWKGQVMMPIEQAFGTKIMRCVDSLAPDVAQGLLAHAKSFCPPLYDIIKAADSIRRVVWNGQVMTAGQRAGSSRLKSVLEQIGETGARTNFVFKQSIRDLYDTVLSAGLRDSQSLTQLLVDLLDRNLYERANDCRWWALSPILQQLLIQSHPHETPGSELMGQATRVLEHINSLYTVYTRLMVYDRNGRILCASHPQLPDGSNVLGQHIDSATLQAVMALNHSQSYHVSQWTAQQTGAEGATYIYHAPIRTDDDSATTVGGIAIVFNAIPELQAMLNSALIGKPKTRALYVNRAGLVLASTDPLSPPGSTVQLPAAHLLQLQNGTSNAVISVYHNQYCIVGAGVSRGYREFKITDGYRDDVLAISIESFGQVASDSNAPDPSHHAIEATGNNMHGVEMATFYIGQQLFALRAQSVLEALPASAVNPVSAGRLRYCRGTLARHSQGHVTGYVWVFDLAQLLTGKPTRMTDQSQVVVLEHDDRKLGVLVDALHGVNHFTHDKIIASPRMAGGAQSLVNELIKANQGSLLVQCLDPQGLLNALHYNPSQATSMMQTEKS</sequence>
<dbReference type="RefSeq" id="WP_191724343.1">
    <property type="nucleotide sequence ID" value="NZ_JACSQK010000008.1"/>
</dbReference>
<reference evidence="2 3" key="1">
    <citation type="submission" date="2020-08" db="EMBL/GenBank/DDBJ databases">
        <title>A Genomic Blueprint of the Chicken Gut Microbiome.</title>
        <authorList>
            <person name="Gilroy R."/>
            <person name="Ravi A."/>
            <person name="Getino M."/>
            <person name="Pursley I."/>
            <person name="Horton D.L."/>
            <person name="Alikhan N.-F."/>
            <person name="Baker D."/>
            <person name="Gharbi K."/>
            <person name="Hall N."/>
            <person name="Watson M."/>
            <person name="Adriaenssens E.M."/>
            <person name="Foster-Nyarko E."/>
            <person name="Jarju S."/>
            <person name="Secka A."/>
            <person name="Antonio M."/>
            <person name="Oren A."/>
            <person name="Chaudhuri R."/>
            <person name="La Ragione R.M."/>
            <person name="Hildebrand F."/>
            <person name="Pallen M.J."/>
        </authorList>
    </citation>
    <scope>NUCLEOTIDE SEQUENCE [LARGE SCALE GENOMIC DNA]</scope>
    <source>
        <strain evidence="2 3">Sa2CVA6</strain>
    </source>
</reference>
<organism evidence="2 3">
    <name type="scientific">Comamonas avium</name>
    <dbReference type="NCBI Taxonomy" id="2762231"/>
    <lineage>
        <taxon>Bacteria</taxon>
        <taxon>Pseudomonadati</taxon>
        <taxon>Pseudomonadota</taxon>
        <taxon>Betaproteobacteria</taxon>
        <taxon>Burkholderiales</taxon>
        <taxon>Comamonadaceae</taxon>
        <taxon>Comamonas</taxon>
    </lineage>
</organism>
<dbReference type="Gene3D" id="2.30.30.40">
    <property type="entry name" value="SH3 Domains"/>
    <property type="match status" value="1"/>
</dbReference>
<name>A0ABR8SEK7_9BURK</name>
<dbReference type="InterPro" id="IPR036061">
    <property type="entry name" value="CheW-like_dom_sf"/>
</dbReference>
<dbReference type="PROSITE" id="PS50851">
    <property type="entry name" value="CHEW"/>
    <property type="match status" value="1"/>
</dbReference>
<dbReference type="Proteomes" id="UP000634919">
    <property type="component" value="Unassembled WGS sequence"/>
</dbReference>
<evidence type="ECO:0000259" key="1">
    <source>
        <dbReference type="PROSITE" id="PS50851"/>
    </source>
</evidence>
<feature type="domain" description="CheW-like" evidence="1">
    <location>
        <begin position="697"/>
        <end position="844"/>
    </location>
</feature>
<dbReference type="SMART" id="SM00260">
    <property type="entry name" value="CheW"/>
    <property type="match status" value="1"/>
</dbReference>
<comment type="caution">
    <text evidence="2">The sequence shown here is derived from an EMBL/GenBank/DDBJ whole genome shotgun (WGS) entry which is preliminary data.</text>
</comment>